<dbReference type="SUPFAM" id="SSF46689">
    <property type="entry name" value="Homeodomain-like"/>
    <property type="match status" value="1"/>
</dbReference>
<sequence length="60" mass="7574">HHRRRILFSSQQVEVLQNRFQINIYLSPIEREQLARKLHLSPKQVKVWFQNQRYKKRKKF</sequence>
<dbReference type="SMART" id="SM00389">
    <property type="entry name" value="HOX"/>
    <property type="match status" value="1"/>
</dbReference>
<feature type="DNA-binding region" description="Homeobox" evidence="5">
    <location>
        <begin position="3"/>
        <end position="60"/>
    </location>
</feature>
<proteinExistence type="evidence at transcript level"/>
<feature type="domain" description="Homeobox" evidence="7">
    <location>
        <begin position="1"/>
        <end position="59"/>
    </location>
</feature>
<evidence type="ECO:0000256" key="6">
    <source>
        <dbReference type="RuleBase" id="RU000682"/>
    </source>
</evidence>
<organism evidence="8">
    <name type="scientific">Trichoplax adhaerens</name>
    <name type="common">Trichoplax reptans</name>
    <dbReference type="NCBI Taxonomy" id="10228"/>
    <lineage>
        <taxon>Eukaryota</taxon>
        <taxon>Metazoa</taxon>
        <taxon>Placozoa</taxon>
        <taxon>Uniplacotomia</taxon>
        <taxon>Trichoplacea</taxon>
        <taxon>Trichoplacidae</taxon>
        <taxon>Trichoplax</taxon>
    </lineage>
</organism>
<dbReference type="InterPro" id="IPR020479">
    <property type="entry name" value="HD_metazoa"/>
</dbReference>
<keyword evidence="3 5" id="KW-0371">Homeobox</keyword>
<dbReference type="CDD" id="cd00086">
    <property type="entry name" value="homeodomain"/>
    <property type="match status" value="1"/>
</dbReference>
<dbReference type="EMBL" id="EU700380">
    <property type="protein sequence ID" value="ACH57157.1"/>
    <property type="molecule type" value="mRNA"/>
</dbReference>
<accession>B5LDR8</accession>
<dbReference type="PROSITE" id="PS00027">
    <property type="entry name" value="HOMEOBOX_1"/>
    <property type="match status" value="1"/>
</dbReference>
<feature type="non-terminal residue" evidence="8">
    <location>
        <position position="60"/>
    </location>
</feature>
<evidence type="ECO:0000259" key="7">
    <source>
        <dbReference type="PROSITE" id="PS50071"/>
    </source>
</evidence>
<name>B5LDR8_TRIAD</name>
<dbReference type="AlphaFoldDB" id="B5LDR8"/>
<dbReference type="PROSITE" id="PS50071">
    <property type="entry name" value="HOMEOBOX_2"/>
    <property type="match status" value="1"/>
</dbReference>
<keyword evidence="4 5" id="KW-0539">Nucleus</keyword>
<dbReference type="Gene3D" id="1.10.10.60">
    <property type="entry name" value="Homeodomain-like"/>
    <property type="match status" value="1"/>
</dbReference>
<dbReference type="InterPro" id="IPR009057">
    <property type="entry name" value="Homeodomain-like_sf"/>
</dbReference>
<dbReference type="HOGENOM" id="CLU_049543_10_1_1"/>
<keyword evidence="2 5" id="KW-0238">DNA-binding</keyword>
<dbReference type="PANTHER" id="PTHR24340:SF107">
    <property type="entry name" value="HOMEOBOX DOMAIN-CONTAINING PROTEIN"/>
    <property type="match status" value="1"/>
</dbReference>
<feature type="non-terminal residue" evidence="8">
    <location>
        <position position="1"/>
    </location>
</feature>
<dbReference type="GO" id="GO:0000981">
    <property type="term" value="F:DNA-binding transcription factor activity, RNA polymerase II-specific"/>
    <property type="evidence" value="ECO:0007669"/>
    <property type="project" value="InterPro"/>
</dbReference>
<evidence type="ECO:0000256" key="3">
    <source>
        <dbReference type="ARBA" id="ARBA00023155"/>
    </source>
</evidence>
<dbReference type="InterPro" id="IPR050394">
    <property type="entry name" value="Homeobox_NK-like"/>
</dbReference>
<protein>
    <submittedName>
        <fullName evidence="8">NK2c</fullName>
    </submittedName>
</protein>
<dbReference type="InterPro" id="IPR017970">
    <property type="entry name" value="Homeobox_CS"/>
</dbReference>
<dbReference type="PANTHER" id="PTHR24340">
    <property type="entry name" value="HOMEOBOX PROTEIN NKX"/>
    <property type="match status" value="1"/>
</dbReference>
<evidence type="ECO:0000256" key="5">
    <source>
        <dbReference type="PROSITE-ProRule" id="PRU00108"/>
    </source>
</evidence>
<dbReference type="InterPro" id="IPR001356">
    <property type="entry name" value="HD"/>
</dbReference>
<evidence type="ECO:0000313" key="8">
    <source>
        <dbReference type="EMBL" id="ACH57157.1"/>
    </source>
</evidence>
<dbReference type="GO" id="GO:0003677">
    <property type="term" value="F:DNA binding"/>
    <property type="evidence" value="ECO:0007669"/>
    <property type="project" value="UniProtKB-UniRule"/>
</dbReference>
<reference evidence="8" key="1">
    <citation type="journal article" date="2008" name="PLoS ONE">
        <title>The early ANTP gene repertoire: insights from the placozoan genome.</title>
        <authorList>
            <person name="Schierwater B."/>
            <person name="Kamm K."/>
            <person name="Srivastava M."/>
            <person name="Rokhsar D."/>
            <person name="Rosengarten R.D."/>
            <person name="Dellaporta S.L."/>
        </authorList>
    </citation>
    <scope>NUCLEOTIDE SEQUENCE</scope>
</reference>
<dbReference type="GO" id="GO:0005634">
    <property type="term" value="C:nucleus"/>
    <property type="evidence" value="ECO:0007669"/>
    <property type="project" value="UniProtKB-SubCell"/>
</dbReference>
<evidence type="ECO:0000256" key="2">
    <source>
        <dbReference type="ARBA" id="ARBA00023125"/>
    </source>
</evidence>
<evidence type="ECO:0000256" key="4">
    <source>
        <dbReference type="ARBA" id="ARBA00023242"/>
    </source>
</evidence>
<evidence type="ECO:0000256" key="1">
    <source>
        <dbReference type="ARBA" id="ARBA00004123"/>
    </source>
</evidence>
<dbReference type="PRINTS" id="PR00024">
    <property type="entry name" value="HOMEOBOX"/>
</dbReference>
<dbReference type="Pfam" id="PF00046">
    <property type="entry name" value="Homeodomain"/>
    <property type="match status" value="1"/>
</dbReference>
<comment type="subcellular location">
    <subcellularLocation>
        <location evidence="1 5 6">Nucleus</location>
    </subcellularLocation>
</comment>